<name>A0ABP7NEG0_9BACT</name>
<organism evidence="2 3">
    <name type="scientific">Hymenobacter algoricola</name>
    <dbReference type="NCBI Taxonomy" id="486267"/>
    <lineage>
        <taxon>Bacteria</taxon>
        <taxon>Pseudomonadati</taxon>
        <taxon>Bacteroidota</taxon>
        <taxon>Cytophagia</taxon>
        <taxon>Cytophagales</taxon>
        <taxon>Hymenobacteraceae</taxon>
        <taxon>Hymenobacter</taxon>
    </lineage>
</organism>
<dbReference type="RefSeq" id="WP_345114970.1">
    <property type="nucleotide sequence ID" value="NZ_BAABDH010000064.1"/>
</dbReference>
<evidence type="ECO:0000313" key="3">
    <source>
        <dbReference type="Proteomes" id="UP001499909"/>
    </source>
</evidence>
<sequence>MNPYCRAGQLFILLLLTSAAGSHAQPYRHEAYASYGLMPVQGIGPEIFLIFFGSTVRPDVVGPVGFGYRYFLGKTVALGAEVHYTKVTNTYSSGFIFNQGETIHHYTTLLPRIDFTYVRGQKYQVYSGLGVGVSLEHATFENADDRRARLAWQLTAVGVRVGQAIGGFTEVGVGYNGLVRVGISGKF</sequence>
<keyword evidence="1" id="KW-0732">Signal</keyword>
<keyword evidence="3" id="KW-1185">Reference proteome</keyword>
<accession>A0ABP7NEG0</accession>
<comment type="caution">
    <text evidence="2">The sequence shown here is derived from an EMBL/GenBank/DDBJ whole genome shotgun (WGS) entry which is preliminary data.</text>
</comment>
<reference evidence="3" key="1">
    <citation type="journal article" date="2019" name="Int. J. Syst. Evol. Microbiol.">
        <title>The Global Catalogue of Microorganisms (GCM) 10K type strain sequencing project: providing services to taxonomists for standard genome sequencing and annotation.</title>
        <authorList>
            <consortium name="The Broad Institute Genomics Platform"/>
            <consortium name="The Broad Institute Genome Sequencing Center for Infectious Disease"/>
            <person name="Wu L."/>
            <person name="Ma J."/>
        </authorList>
    </citation>
    <scope>NUCLEOTIDE SEQUENCE [LARGE SCALE GENOMIC DNA]</scope>
    <source>
        <strain evidence="3">JCM 17214</strain>
    </source>
</reference>
<gene>
    <name evidence="2" type="ORF">GCM10022406_27530</name>
</gene>
<feature type="signal peptide" evidence="1">
    <location>
        <begin position="1"/>
        <end position="24"/>
    </location>
</feature>
<dbReference type="EMBL" id="BAABDH010000064">
    <property type="protein sequence ID" value="GAA3942886.1"/>
    <property type="molecule type" value="Genomic_DNA"/>
</dbReference>
<evidence type="ECO:0008006" key="4">
    <source>
        <dbReference type="Google" id="ProtNLM"/>
    </source>
</evidence>
<evidence type="ECO:0000313" key="2">
    <source>
        <dbReference type="EMBL" id="GAA3942886.1"/>
    </source>
</evidence>
<evidence type="ECO:0000256" key="1">
    <source>
        <dbReference type="SAM" id="SignalP"/>
    </source>
</evidence>
<feature type="chain" id="PRO_5045551938" description="Outer membrane protein beta-barrel domain-containing protein" evidence="1">
    <location>
        <begin position="25"/>
        <end position="187"/>
    </location>
</feature>
<proteinExistence type="predicted"/>
<dbReference type="Proteomes" id="UP001499909">
    <property type="component" value="Unassembled WGS sequence"/>
</dbReference>
<protein>
    <recommendedName>
        <fullName evidence="4">Outer membrane protein beta-barrel domain-containing protein</fullName>
    </recommendedName>
</protein>